<proteinExistence type="predicted"/>
<organism evidence="1 2">
    <name type="scientific">Agaricus bisporus var. burnettii</name>
    <dbReference type="NCBI Taxonomy" id="192524"/>
    <lineage>
        <taxon>Eukaryota</taxon>
        <taxon>Fungi</taxon>
        <taxon>Dikarya</taxon>
        <taxon>Basidiomycota</taxon>
        <taxon>Agaricomycotina</taxon>
        <taxon>Agaricomycetes</taxon>
        <taxon>Agaricomycetidae</taxon>
        <taxon>Agaricales</taxon>
        <taxon>Agaricineae</taxon>
        <taxon>Agaricaceae</taxon>
        <taxon>Agaricus</taxon>
    </lineage>
</organism>
<name>A0A8H7C179_AGABI</name>
<evidence type="ECO:0000313" key="1">
    <source>
        <dbReference type="EMBL" id="KAF7760333.1"/>
    </source>
</evidence>
<dbReference type="Proteomes" id="UP000629468">
    <property type="component" value="Unassembled WGS sequence"/>
</dbReference>
<gene>
    <name evidence="1" type="ORF">Agabi119p4_11009</name>
</gene>
<protein>
    <submittedName>
        <fullName evidence="1">Uncharacterized protein</fullName>
    </submittedName>
</protein>
<accession>A0A8H7C179</accession>
<comment type="caution">
    <text evidence="1">The sequence shown here is derived from an EMBL/GenBank/DDBJ whole genome shotgun (WGS) entry which is preliminary data.</text>
</comment>
<dbReference type="AlphaFoldDB" id="A0A8H7C179"/>
<evidence type="ECO:0000313" key="2">
    <source>
        <dbReference type="Proteomes" id="UP000629468"/>
    </source>
</evidence>
<dbReference type="EMBL" id="JABXXO010000015">
    <property type="protein sequence ID" value="KAF7760333.1"/>
    <property type="molecule type" value="Genomic_DNA"/>
</dbReference>
<sequence>MQTEIGQVIPYAENTRIKLAADVEGRKFIGGEWVDHTLPTGSITFIRASAPFDTRTSINTDPLTSDAYRYKLEATMTEHFLDYVPVGPIHTASNERNNGMYMSGEVTRILPGHEYKYGRGSSAVTLGGGALIRIRADATTRSGSPTVKIPKHAYYLKVQRANRSMVPKQITWRSKHYIESRDFEVVQE</sequence>
<reference evidence="1 2" key="1">
    <citation type="journal article" name="Sci. Rep.">
        <title>Telomere-to-telomere assembled and centromere annotated genomes of the two main subspecies of the button mushroom Agaricus bisporus reveal especially polymorphic chromosome ends.</title>
        <authorList>
            <person name="Sonnenberg A.S.M."/>
            <person name="Sedaghat-Telgerd N."/>
            <person name="Lavrijssen B."/>
            <person name="Ohm R.A."/>
            <person name="Hendrickx P.M."/>
            <person name="Scholtmeijer K."/>
            <person name="Baars J.J.P."/>
            <person name="van Peer A."/>
        </authorList>
    </citation>
    <scope>NUCLEOTIDE SEQUENCE [LARGE SCALE GENOMIC DNA]</scope>
    <source>
        <strain evidence="1 2">H119_p4</strain>
    </source>
</reference>